<dbReference type="AlphaFoldDB" id="A0A813L3Q4"/>
<dbReference type="EMBL" id="CAJNNW010032660">
    <property type="protein sequence ID" value="CAE8714634.1"/>
    <property type="molecule type" value="Genomic_DNA"/>
</dbReference>
<evidence type="ECO:0000256" key="2">
    <source>
        <dbReference type="SAM" id="MobiDB-lite"/>
    </source>
</evidence>
<feature type="compositionally biased region" description="Basic and acidic residues" evidence="2">
    <location>
        <begin position="239"/>
        <end position="259"/>
    </location>
</feature>
<feature type="region of interest" description="Disordered" evidence="2">
    <location>
        <begin position="189"/>
        <end position="282"/>
    </location>
</feature>
<evidence type="ECO:0000313" key="4">
    <source>
        <dbReference type="Proteomes" id="UP000626109"/>
    </source>
</evidence>
<evidence type="ECO:0000313" key="3">
    <source>
        <dbReference type="EMBL" id="CAE8714634.1"/>
    </source>
</evidence>
<organism evidence="3 4">
    <name type="scientific">Polarella glacialis</name>
    <name type="common">Dinoflagellate</name>
    <dbReference type="NCBI Taxonomy" id="89957"/>
    <lineage>
        <taxon>Eukaryota</taxon>
        <taxon>Sar</taxon>
        <taxon>Alveolata</taxon>
        <taxon>Dinophyceae</taxon>
        <taxon>Suessiales</taxon>
        <taxon>Suessiaceae</taxon>
        <taxon>Polarella</taxon>
    </lineage>
</organism>
<keyword evidence="1" id="KW-0175">Coiled coil</keyword>
<name>A0A813L3Q4_POLGL</name>
<feature type="region of interest" description="Disordered" evidence="2">
    <location>
        <begin position="1"/>
        <end position="133"/>
    </location>
</feature>
<feature type="compositionally biased region" description="Polar residues" evidence="2">
    <location>
        <begin position="64"/>
        <end position="77"/>
    </location>
</feature>
<gene>
    <name evidence="3" type="ORF">PGLA2088_LOCUS38110</name>
</gene>
<sequence length="282" mass="30967">MRGVFQSPGRGPGNENPWASSAQDYGNFLPEVQHRQREPSRNFGAKALEEVPPRPLNVGRLRASTHQMPDSGWQRSSEAIGAFSVPVHTPRPPAVHSAPASLPAPPGHDDSYGIAPAPPELPPASQLAYQQPRGLYEHQAAQIYSQSPETGWAPHLQLQHVQVQKQQLQQQLQQLQMHEQHLQLQLPPLRLSPGEGAQHQAMAQQATRREPSYSPQISAPPGPGPGPGQNYAPPPPRPAYDEAARYLRPLDRPSHRNYEPAEPSGQPPGPRQHQYGAPAAYR</sequence>
<proteinExistence type="predicted"/>
<feature type="coiled-coil region" evidence="1">
    <location>
        <begin position="158"/>
        <end position="185"/>
    </location>
</feature>
<reference evidence="3" key="1">
    <citation type="submission" date="2021-02" db="EMBL/GenBank/DDBJ databases">
        <authorList>
            <person name="Dougan E. K."/>
            <person name="Rhodes N."/>
            <person name="Thang M."/>
            <person name="Chan C."/>
        </authorList>
    </citation>
    <scope>NUCLEOTIDE SEQUENCE</scope>
</reference>
<protein>
    <submittedName>
        <fullName evidence="3">Uncharacterized protein</fullName>
    </submittedName>
</protein>
<dbReference type="Proteomes" id="UP000626109">
    <property type="component" value="Unassembled WGS sequence"/>
</dbReference>
<comment type="caution">
    <text evidence="3">The sequence shown here is derived from an EMBL/GenBank/DDBJ whole genome shotgun (WGS) entry which is preliminary data.</text>
</comment>
<accession>A0A813L3Q4</accession>
<evidence type="ECO:0000256" key="1">
    <source>
        <dbReference type="SAM" id="Coils"/>
    </source>
</evidence>
<feature type="compositionally biased region" description="Pro residues" evidence="2">
    <location>
        <begin position="218"/>
        <end position="238"/>
    </location>
</feature>